<reference evidence="1" key="1">
    <citation type="submission" date="2020-01" db="EMBL/GenBank/DDBJ databases">
        <authorList>
            <person name="Rat A."/>
        </authorList>
    </citation>
    <scope>NUCLEOTIDE SEQUENCE</scope>
    <source>
        <strain evidence="1">LMG 31231</strain>
    </source>
</reference>
<protein>
    <submittedName>
        <fullName evidence="1">Uncharacterized protein</fullName>
    </submittedName>
</protein>
<evidence type="ECO:0000313" key="1">
    <source>
        <dbReference type="EMBL" id="MBR0672906.1"/>
    </source>
</evidence>
<comment type="caution">
    <text evidence="1">The sequence shown here is derived from an EMBL/GenBank/DDBJ whole genome shotgun (WGS) entry which is preliminary data.</text>
</comment>
<accession>A0A9X9X0H7</accession>
<organism evidence="1 2">
    <name type="scientific">Neoroseomonas soli</name>
    <dbReference type="NCBI Taxonomy" id="1081025"/>
    <lineage>
        <taxon>Bacteria</taxon>
        <taxon>Pseudomonadati</taxon>
        <taxon>Pseudomonadota</taxon>
        <taxon>Alphaproteobacteria</taxon>
        <taxon>Acetobacterales</taxon>
        <taxon>Acetobacteraceae</taxon>
        <taxon>Neoroseomonas</taxon>
    </lineage>
</organism>
<sequence length="83" mass="9425">MNQPRLLIVDRPQGSRVYRNRHGALLGIATPRPDGRWDTATAADRALFTYRNIEDFEAHILRLASRPARVPTGLMIELMAEAR</sequence>
<dbReference type="RefSeq" id="WP_211863321.1">
    <property type="nucleotide sequence ID" value="NZ_JAAEDM010000053.1"/>
</dbReference>
<evidence type="ECO:0000313" key="2">
    <source>
        <dbReference type="Proteomes" id="UP001138751"/>
    </source>
</evidence>
<keyword evidence="2" id="KW-1185">Reference proteome</keyword>
<gene>
    <name evidence="1" type="ORF">GXW76_17130</name>
</gene>
<proteinExistence type="predicted"/>
<dbReference type="EMBL" id="JAAEDM010000053">
    <property type="protein sequence ID" value="MBR0672906.1"/>
    <property type="molecule type" value="Genomic_DNA"/>
</dbReference>
<reference evidence="1" key="2">
    <citation type="journal article" date="2021" name="Syst. Appl. Microbiol.">
        <title>Roseomonas hellenica sp. nov., isolated from roots of wild-growing Alkanna tinctoria.</title>
        <authorList>
            <person name="Rat A."/>
            <person name="Naranjo H.D."/>
            <person name="Lebbe L."/>
            <person name="Cnockaert M."/>
            <person name="Krigas N."/>
            <person name="Grigoriadou K."/>
            <person name="Maloupa E."/>
            <person name="Willems A."/>
        </authorList>
    </citation>
    <scope>NUCLEOTIDE SEQUENCE</scope>
    <source>
        <strain evidence="1">LMG 31231</strain>
    </source>
</reference>
<name>A0A9X9X0H7_9PROT</name>
<dbReference type="Proteomes" id="UP001138751">
    <property type="component" value="Unassembled WGS sequence"/>
</dbReference>
<dbReference type="AlphaFoldDB" id="A0A9X9X0H7"/>